<name>A0A5K3EIZ7_MESCO</name>
<protein>
    <submittedName>
        <fullName evidence="3">Leucine-rich repeat flightless-interacting protein 2</fullName>
    </submittedName>
</protein>
<accession>A0A5K3EIZ7</accession>
<organism evidence="3">
    <name type="scientific">Mesocestoides corti</name>
    <name type="common">Flatworm</name>
    <dbReference type="NCBI Taxonomy" id="53468"/>
    <lineage>
        <taxon>Eukaryota</taxon>
        <taxon>Metazoa</taxon>
        <taxon>Spiralia</taxon>
        <taxon>Lophotrochozoa</taxon>
        <taxon>Platyhelminthes</taxon>
        <taxon>Cestoda</taxon>
        <taxon>Eucestoda</taxon>
        <taxon>Cyclophyllidea</taxon>
        <taxon>Mesocestoididae</taxon>
        <taxon>Mesocestoides</taxon>
    </lineage>
</organism>
<dbReference type="AlphaFoldDB" id="A0A5K3EIZ7"/>
<evidence type="ECO:0000256" key="1">
    <source>
        <dbReference type="SAM" id="Coils"/>
    </source>
</evidence>
<keyword evidence="1" id="KW-0175">Coiled coil</keyword>
<feature type="region of interest" description="Disordered" evidence="2">
    <location>
        <begin position="1"/>
        <end position="21"/>
    </location>
</feature>
<reference evidence="3" key="1">
    <citation type="submission" date="2019-11" db="UniProtKB">
        <authorList>
            <consortium name="WormBaseParasite"/>
        </authorList>
    </citation>
    <scope>IDENTIFICATION</scope>
</reference>
<feature type="coiled-coil region" evidence="1">
    <location>
        <begin position="34"/>
        <end position="61"/>
    </location>
</feature>
<proteinExistence type="predicted"/>
<dbReference type="WBParaSite" id="MCU_000911-RA">
    <property type="protein sequence ID" value="MCU_000911-RA"/>
    <property type="gene ID" value="MCU_000911"/>
</dbReference>
<feature type="compositionally biased region" description="Polar residues" evidence="2">
    <location>
        <begin position="1"/>
        <end position="11"/>
    </location>
</feature>
<sequence>MSSRMQCTRTGISDMARTAQEGEVKRAATLKMSAEARLLRHQELERQRKQEEDELTDDSCHARHTEQSYRTRISIVGMRHHSSLFSQVS</sequence>
<evidence type="ECO:0000256" key="2">
    <source>
        <dbReference type="SAM" id="MobiDB-lite"/>
    </source>
</evidence>
<evidence type="ECO:0000313" key="3">
    <source>
        <dbReference type="WBParaSite" id="MCU_000911-RA"/>
    </source>
</evidence>